<dbReference type="InterPro" id="IPR003409">
    <property type="entry name" value="MORN"/>
</dbReference>
<keyword evidence="1" id="KW-0677">Repeat</keyword>
<dbReference type="Gene3D" id="2.20.110.10">
    <property type="entry name" value="Histone H3 K4-specific methyltransferase SET7/9 N-terminal domain"/>
    <property type="match status" value="4"/>
</dbReference>
<organism evidence="3 4">
    <name type="scientific">Euplotes crassus</name>
    <dbReference type="NCBI Taxonomy" id="5936"/>
    <lineage>
        <taxon>Eukaryota</taxon>
        <taxon>Sar</taxon>
        <taxon>Alveolata</taxon>
        <taxon>Ciliophora</taxon>
        <taxon>Intramacronucleata</taxon>
        <taxon>Spirotrichea</taxon>
        <taxon>Hypotrichia</taxon>
        <taxon>Euplotida</taxon>
        <taxon>Euplotidae</taxon>
        <taxon>Moneuplotes</taxon>
    </lineage>
</organism>
<dbReference type="SUPFAM" id="SSF82185">
    <property type="entry name" value="Histone H3 K4-specific methyltransferase SET7/9 N-terminal domain"/>
    <property type="match status" value="1"/>
</dbReference>
<evidence type="ECO:0000256" key="1">
    <source>
        <dbReference type="ARBA" id="ARBA00022737"/>
    </source>
</evidence>
<evidence type="ECO:0000313" key="4">
    <source>
        <dbReference type="Proteomes" id="UP001295684"/>
    </source>
</evidence>
<dbReference type="SMART" id="SM00698">
    <property type="entry name" value="MORN"/>
    <property type="match status" value="8"/>
</dbReference>
<dbReference type="PANTHER" id="PTHR43215:SF14">
    <property type="entry name" value="RADIAL SPOKE HEAD 1 HOMOLOG"/>
    <property type="match status" value="1"/>
</dbReference>
<evidence type="ECO:0000313" key="3">
    <source>
        <dbReference type="EMBL" id="CAI2383486.1"/>
    </source>
</evidence>
<dbReference type="Proteomes" id="UP001295684">
    <property type="component" value="Unassembled WGS sequence"/>
</dbReference>
<sequence>MSKFPECFAETCHQTASVYVEKEKSYFCGDCLDPDFDENEVEKLVSPDDVAMNLEIVEDVLKKFKDFAADKYEDETNEATKNLCDELLCDVEGLKDKLTKALNGGLYYEFSTLNTKATNIKRTLESKKTFACFAFKKLWRSAQKEKMSIESPASEARQPSGEEDKLQEELKQKELRIETLEKENKKLHQEKGVLKAESKDQDHSQSEPNAEDQQESSALKASASGDTSALEKTKMEKDKNPEITEEEKASVEEEKKTEQDSEEVDLVYKEETYSNGDSYKGQVNTYTEKQHGQGTYLWKSGKKYIGQWKNGKPEGQGIMYFESGDMYEGEWVNGKKHGTGLFTWKNGATYQGEWANDWRNGQGIYKKQDGSFYEGEWEDDKKSGQGVECHPSGNKYVGQYQNGLWHGEGVFTFKDGSTYQGHWENNEENGYGVLIDPNTGEIYEGQWKDGEEHGEFTVILKDGQRVTQYYDNDK</sequence>
<feature type="compositionally biased region" description="Polar residues" evidence="2">
    <location>
        <begin position="215"/>
        <end position="227"/>
    </location>
</feature>
<dbReference type="EMBL" id="CAMPGE010025758">
    <property type="protein sequence ID" value="CAI2383486.1"/>
    <property type="molecule type" value="Genomic_DNA"/>
</dbReference>
<dbReference type="Pfam" id="PF02493">
    <property type="entry name" value="MORN"/>
    <property type="match status" value="8"/>
</dbReference>
<dbReference type="GO" id="GO:0005829">
    <property type="term" value="C:cytosol"/>
    <property type="evidence" value="ECO:0007669"/>
    <property type="project" value="TreeGrafter"/>
</dbReference>
<comment type="caution">
    <text evidence="3">The sequence shown here is derived from an EMBL/GenBank/DDBJ whole genome shotgun (WGS) entry which is preliminary data.</text>
</comment>
<feature type="region of interest" description="Disordered" evidence="2">
    <location>
        <begin position="182"/>
        <end position="262"/>
    </location>
</feature>
<proteinExistence type="predicted"/>
<name>A0AAD1Y1J3_EUPCR</name>
<accession>A0AAD1Y1J3</accession>
<protein>
    <recommendedName>
        <fullName evidence="5">MORN repeat protein</fullName>
    </recommendedName>
</protein>
<reference evidence="3" key="1">
    <citation type="submission" date="2023-07" db="EMBL/GenBank/DDBJ databases">
        <authorList>
            <consortium name="AG Swart"/>
            <person name="Singh M."/>
            <person name="Singh A."/>
            <person name="Seah K."/>
            <person name="Emmerich C."/>
        </authorList>
    </citation>
    <scope>NUCLEOTIDE SEQUENCE</scope>
    <source>
        <strain evidence="3">DP1</strain>
    </source>
</reference>
<evidence type="ECO:0008006" key="5">
    <source>
        <dbReference type="Google" id="ProtNLM"/>
    </source>
</evidence>
<feature type="region of interest" description="Disordered" evidence="2">
    <location>
        <begin position="146"/>
        <end position="168"/>
    </location>
</feature>
<gene>
    <name evidence="3" type="ORF">ECRASSUSDP1_LOCUS24988</name>
</gene>
<feature type="compositionally biased region" description="Basic and acidic residues" evidence="2">
    <location>
        <begin position="182"/>
        <end position="205"/>
    </location>
</feature>
<evidence type="ECO:0000256" key="2">
    <source>
        <dbReference type="SAM" id="MobiDB-lite"/>
    </source>
</evidence>
<dbReference type="AlphaFoldDB" id="A0AAD1Y1J3"/>
<keyword evidence="4" id="KW-1185">Reference proteome</keyword>
<dbReference type="PANTHER" id="PTHR43215">
    <property type="entry name" value="RADIAL SPOKE HEAD 1 HOMOLOG"/>
    <property type="match status" value="1"/>
</dbReference>
<feature type="compositionally biased region" description="Basic and acidic residues" evidence="2">
    <location>
        <begin position="229"/>
        <end position="259"/>
    </location>
</feature>
<dbReference type="FunFam" id="2.20.110.10:FF:000002">
    <property type="entry name" value="Phosphatidylinositol 4-phosphate 5-kinase 8"/>
    <property type="match status" value="1"/>
</dbReference>